<organism evidence="2 3">
    <name type="scientific">Nonlabens ponticola</name>
    <dbReference type="NCBI Taxonomy" id="2496866"/>
    <lineage>
        <taxon>Bacteria</taxon>
        <taxon>Pseudomonadati</taxon>
        <taxon>Bacteroidota</taxon>
        <taxon>Flavobacteriia</taxon>
        <taxon>Flavobacteriales</taxon>
        <taxon>Flavobacteriaceae</taxon>
        <taxon>Nonlabens</taxon>
    </lineage>
</organism>
<dbReference type="OrthoDB" id="9802724at2"/>
<dbReference type="EMBL" id="CP034549">
    <property type="protein sequence ID" value="AZQ43035.1"/>
    <property type="molecule type" value="Genomic_DNA"/>
</dbReference>
<reference evidence="2 3" key="1">
    <citation type="submission" date="2018-12" db="EMBL/GenBank/DDBJ databases">
        <title>Complete genome of Nonlabens sp. MJ115.</title>
        <authorList>
            <person name="Choi H.S."/>
            <person name="Jung J."/>
        </authorList>
    </citation>
    <scope>NUCLEOTIDE SEQUENCE [LARGE SCALE GENOMIC DNA]</scope>
    <source>
        <strain evidence="2 3">MJ115</strain>
    </source>
</reference>
<dbReference type="GO" id="GO:0004519">
    <property type="term" value="F:endonuclease activity"/>
    <property type="evidence" value="ECO:0007669"/>
    <property type="project" value="UniProtKB-KW"/>
</dbReference>
<dbReference type="RefSeq" id="WP_126445049.1">
    <property type="nucleotide sequence ID" value="NZ_CP034549.1"/>
</dbReference>
<accession>A0A3S9MV31</accession>
<name>A0A3S9MV31_9FLAO</name>
<sequence length="325" mass="37263">MSIPSQAFEQYTVAFYNLENLFDYTNDKHILDDDFTELGRKEWNQNRYEKKLKNLSDAISKIATDLTGKPPAIIGVAEVENKKVLNDLISQPKLAAFNYNFVHYNSPDERGIDVALLYRKDLFTVEESQPIHIHLQDDRGGTDTTRDILYVKGILAGMPLQLYVNHWPSRRDGAADTEHKRISVAQQLMEHVNRLDPEGGRTTIDSGTNILIMGDFNDDPNNNSIAQHLVPHGFTNITASLKKGHRGSLNHKFQWNLFDQILMSENLDNDVPGSLYVHQADIFDDIMLRQWKGKYRGQPARTFVGRRYTGGYSDHFPVYVILRRN</sequence>
<dbReference type="Gene3D" id="3.60.10.10">
    <property type="entry name" value="Endonuclease/exonuclease/phosphatase"/>
    <property type="match status" value="1"/>
</dbReference>
<dbReference type="SUPFAM" id="SSF56219">
    <property type="entry name" value="DNase I-like"/>
    <property type="match status" value="1"/>
</dbReference>
<dbReference type="PANTHER" id="PTHR42834:SF1">
    <property type="entry name" value="ENDONUCLEASE_EXONUCLEASE_PHOSPHATASE FAMILY PROTEIN (AFU_ORTHOLOGUE AFUA_3G09210)"/>
    <property type="match status" value="1"/>
</dbReference>
<dbReference type="AlphaFoldDB" id="A0A3S9MV31"/>
<dbReference type="InterPro" id="IPR005135">
    <property type="entry name" value="Endo/exonuclease/phosphatase"/>
</dbReference>
<dbReference type="Proteomes" id="UP000279600">
    <property type="component" value="Chromosome"/>
</dbReference>
<feature type="domain" description="Endonuclease/exonuclease/phosphatase" evidence="1">
    <location>
        <begin position="12"/>
        <end position="324"/>
    </location>
</feature>
<evidence type="ECO:0000313" key="2">
    <source>
        <dbReference type="EMBL" id="AZQ43035.1"/>
    </source>
</evidence>
<evidence type="ECO:0000259" key="1">
    <source>
        <dbReference type="Pfam" id="PF19580"/>
    </source>
</evidence>
<dbReference type="Pfam" id="PF19580">
    <property type="entry name" value="Exo_endo_phos_3"/>
    <property type="match status" value="1"/>
</dbReference>
<keyword evidence="2" id="KW-0540">Nuclease</keyword>
<dbReference type="PANTHER" id="PTHR42834">
    <property type="entry name" value="ENDONUCLEASE/EXONUCLEASE/PHOSPHATASE FAMILY PROTEIN (AFU_ORTHOLOGUE AFUA_3G09210)"/>
    <property type="match status" value="1"/>
</dbReference>
<keyword evidence="2" id="KW-0255">Endonuclease</keyword>
<dbReference type="GO" id="GO:0004527">
    <property type="term" value="F:exonuclease activity"/>
    <property type="evidence" value="ECO:0007669"/>
    <property type="project" value="UniProtKB-KW"/>
</dbReference>
<protein>
    <submittedName>
        <fullName evidence="2">Endonuclease/exonuclease/phosphatase</fullName>
    </submittedName>
</protein>
<dbReference type="InterPro" id="IPR036691">
    <property type="entry name" value="Endo/exonu/phosph_ase_sf"/>
</dbReference>
<proteinExistence type="predicted"/>
<keyword evidence="2" id="KW-0269">Exonuclease</keyword>
<evidence type="ECO:0000313" key="3">
    <source>
        <dbReference type="Proteomes" id="UP000279600"/>
    </source>
</evidence>
<keyword evidence="2" id="KW-0378">Hydrolase</keyword>
<gene>
    <name evidence="2" type="ORF">EJ995_01860</name>
</gene>
<keyword evidence="3" id="KW-1185">Reference proteome</keyword>
<dbReference type="KEGG" id="noj:EJ995_01860"/>